<reference evidence="1 2" key="1">
    <citation type="journal article" date="2016" name="Nat. Commun.">
        <title>Thousands of microbial genomes shed light on interconnected biogeochemical processes in an aquifer system.</title>
        <authorList>
            <person name="Anantharaman K."/>
            <person name="Brown C.T."/>
            <person name="Hug L.A."/>
            <person name="Sharon I."/>
            <person name="Castelle C.J."/>
            <person name="Probst A.J."/>
            <person name="Thomas B.C."/>
            <person name="Singh A."/>
            <person name="Wilkins M.J."/>
            <person name="Karaoz U."/>
            <person name="Brodie E.L."/>
            <person name="Williams K.H."/>
            <person name="Hubbard S.S."/>
            <person name="Banfield J.F."/>
        </authorList>
    </citation>
    <scope>NUCLEOTIDE SEQUENCE [LARGE SCALE GENOMIC DNA]</scope>
</reference>
<sequence>MPSKKKPRGKRAVTIRAAEKHLKIRAMTTKEAEKFLKKALPELNKEIARLEEAKKISPEVWNFRFD</sequence>
<dbReference type="AlphaFoldDB" id="A0A1G2V2F8"/>
<dbReference type="Proteomes" id="UP000177697">
    <property type="component" value="Unassembled WGS sequence"/>
</dbReference>
<comment type="caution">
    <text evidence="1">The sequence shown here is derived from an EMBL/GenBank/DDBJ whole genome shotgun (WGS) entry which is preliminary data.</text>
</comment>
<gene>
    <name evidence="1" type="ORF">A2431_00940</name>
</gene>
<evidence type="ECO:0000313" key="2">
    <source>
        <dbReference type="Proteomes" id="UP000177697"/>
    </source>
</evidence>
<name>A0A1G2V2F8_9BACT</name>
<proteinExistence type="predicted"/>
<evidence type="ECO:0000313" key="1">
    <source>
        <dbReference type="EMBL" id="OHB15811.1"/>
    </source>
</evidence>
<accession>A0A1G2V2F8</accession>
<protein>
    <submittedName>
        <fullName evidence="1">Uncharacterized protein</fullName>
    </submittedName>
</protein>
<organism evidence="1 2">
    <name type="scientific">Candidatus Zambryskibacteria bacterium RIFOXYC1_FULL_39_10</name>
    <dbReference type="NCBI Taxonomy" id="1802779"/>
    <lineage>
        <taxon>Bacteria</taxon>
        <taxon>Candidatus Zambryskiibacteriota</taxon>
    </lineage>
</organism>
<dbReference type="EMBL" id="MHWW01000005">
    <property type="protein sequence ID" value="OHB15811.1"/>
    <property type="molecule type" value="Genomic_DNA"/>
</dbReference>